<organism evidence="2 3">
    <name type="scientific">Parasponia andersonii</name>
    <name type="common">Sponia andersonii</name>
    <dbReference type="NCBI Taxonomy" id="3476"/>
    <lineage>
        <taxon>Eukaryota</taxon>
        <taxon>Viridiplantae</taxon>
        <taxon>Streptophyta</taxon>
        <taxon>Embryophyta</taxon>
        <taxon>Tracheophyta</taxon>
        <taxon>Spermatophyta</taxon>
        <taxon>Magnoliopsida</taxon>
        <taxon>eudicotyledons</taxon>
        <taxon>Gunneridae</taxon>
        <taxon>Pentapetalae</taxon>
        <taxon>rosids</taxon>
        <taxon>fabids</taxon>
        <taxon>Rosales</taxon>
        <taxon>Cannabaceae</taxon>
        <taxon>Parasponia</taxon>
    </lineage>
</organism>
<sequence>MMIRKKAIHNHIPTLPFEKIKLPQNTFPNKPNFLKNPLRRYVLHVHDRLQPLQVRPLPKYRLRHQPHHERRDPPPPVVRPDHVPDLRPVPVAASGESRDGDLADRFSVEADRPDPGVVEDHRFEPLHPLLSAEIGLPAIEARYFLARGPRHVVVDVGEVERPERDSLEIHGGFRRAGVVSVCHFLKLGTRTRTITGQFSLCT</sequence>
<accession>A0A2P5E3A3</accession>
<evidence type="ECO:0000256" key="1">
    <source>
        <dbReference type="SAM" id="MobiDB-lite"/>
    </source>
</evidence>
<comment type="caution">
    <text evidence="2">The sequence shown here is derived from an EMBL/GenBank/DDBJ whole genome shotgun (WGS) entry which is preliminary data.</text>
</comment>
<reference evidence="3" key="1">
    <citation type="submission" date="2016-06" db="EMBL/GenBank/DDBJ databases">
        <title>Parallel loss of symbiosis genes in relatives of nitrogen-fixing non-legume Parasponia.</title>
        <authorList>
            <person name="Van Velzen R."/>
            <person name="Holmer R."/>
            <person name="Bu F."/>
            <person name="Rutten L."/>
            <person name="Van Zeijl A."/>
            <person name="Liu W."/>
            <person name="Santuari L."/>
            <person name="Cao Q."/>
            <person name="Sharma T."/>
            <person name="Shen D."/>
            <person name="Roswanjaya Y."/>
            <person name="Wardhani T."/>
            <person name="Kalhor M.S."/>
            <person name="Jansen J."/>
            <person name="Van den Hoogen J."/>
            <person name="Gungor B."/>
            <person name="Hartog M."/>
            <person name="Hontelez J."/>
            <person name="Verver J."/>
            <person name="Yang W.-C."/>
            <person name="Schijlen E."/>
            <person name="Repin R."/>
            <person name="Schilthuizen M."/>
            <person name="Schranz E."/>
            <person name="Heidstra R."/>
            <person name="Miyata K."/>
            <person name="Fedorova E."/>
            <person name="Kohlen W."/>
            <person name="Bisseling T."/>
            <person name="Smit S."/>
            <person name="Geurts R."/>
        </authorList>
    </citation>
    <scope>NUCLEOTIDE SEQUENCE [LARGE SCALE GENOMIC DNA]</scope>
    <source>
        <strain evidence="3">cv. WU1-14</strain>
    </source>
</reference>
<evidence type="ECO:0000313" key="2">
    <source>
        <dbReference type="EMBL" id="PON80026.1"/>
    </source>
</evidence>
<proteinExistence type="predicted"/>
<feature type="compositionally biased region" description="Basic and acidic residues" evidence="1">
    <location>
        <begin position="69"/>
        <end position="85"/>
    </location>
</feature>
<gene>
    <name evidence="2" type="ORF">PanWU01x14_004760</name>
</gene>
<keyword evidence="3" id="KW-1185">Reference proteome</keyword>
<dbReference type="EMBL" id="JXTB01000002">
    <property type="protein sequence ID" value="PON80026.1"/>
    <property type="molecule type" value="Genomic_DNA"/>
</dbReference>
<feature type="region of interest" description="Disordered" evidence="1">
    <location>
        <begin position="64"/>
        <end position="103"/>
    </location>
</feature>
<name>A0A2P5E3A3_PARAD</name>
<protein>
    <submittedName>
        <fullName evidence="2">Uncharacterized protein</fullName>
    </submittedName>
</protein>
<dbReference type="Proteomes" id="UP000237105">
    <property type="component" value="Unassembled WGS sequence"/>
</dbReference>
<dbReference type="AlphaFoldDB" id="A0A2P5E3A3"/>
<evidence type="ECO:0000313" key="3">
    <source>
        <dbReference type="Proteomes" id="UP000237105"/>
    </source>
</evidence>